<name>A0A6C0BXT3_9ZZZZ</name>
<dbReference type="EMBL" id="MN739271">
    <property type="protein sequence ID" value="QHS96344.1"/>
    <property type="molecule type" value="Genomic_DNA"/>
</dbReference>
<accession>A0A6C0BXT3</accession>
<sequence length="188" mass="21518">MSVILYYSNFCEHSKELLQYLTKQSFTSINYLCIDKRFSKNGNTYIIMENQKQIILPSIITSVPALLLLDDGNKIMLGKEIYKYFKPKQLSLVKDATNNDEPEAFILNSSFGNTVSSDSFSYFDMDSDEMTAKGNGGTRQMHTYAAINFNDQIETPDEDYKSDKIGEVSIEKLQTQRNSDIPQPQMRI</sequence>
<evidence type="ECO:0008006" key="2">
    <source>
        <dbReference type="Google" id="ProtNLM"/>
    </source>
</evidence>
<evidence type="ECO:0000313" key="1">
    <source>
        <dbReference type="EMBL" id="QHS96344.1"/>
    </source>
</evidence>
<proteinExistence type="predicted"/>
<organism evidence="1">
    <name type="scientific">viral metagenome</name>
    <dbReference type="NCBI Taxonomy" id="1070528"/>
    <lineage>
        <taxon>unclassified sequences</taxon>
        <taxon>metagenomes</taxon>
        <taxon>organismal metagenomes</taxon>
    </lineage>
</organism>
<protein>
    <recommendedName>
        <fullName evidence="2">Glutaredoxin domain-containing protein</fullName>
    </recommendedName>
</protein>
<dbReference type="AlphaFoldDB" id="A0A6C0BXT3"/>
<reference evidence="1" key="1">
    <citation type="journal article" date="2020" name="Nature">
        <title>Giant virus diversity and host interactions through global metagenomics.</title>
        <authorList>
            <person name="Schulz F."/>
            <person name="Roux S."/>
            <person name="Paez-Espino D."/>
            <person name="Jungbluth S."/>
            <person name="Walsh D.A."/>
            <person name="Denef V.J."/>
            <person name="McMahon K.D."/>
            <person name="Konstantinidis K.T."/>
            <person name="Eloe-Fadrosh E.A."/>
            <person name="Kyrpides N.C."/>
            <person name="Woyke T."/>
        </authorList>
    </citation>
    <scope>NUCLEOTIDE SEQUENCE</scope>
    <source>
        <strain evidence="1">GVMAG-M-3300020166-18</strain>
    </source>
</reference>